<dbReference type="Gene3D" id="3.30.1370.120">
    <property type="match status" value="1"/>
</dbReference>
<comment type="caution">
    <text evidence="7">The sequence shown here is derived from an EMBL/GenBank/DDBJ whole genome shotgun (WGS) entry which is preliminary data.</text>
</comment>
<sequence length="431" mass="47798">MLGCKRGAERIQWGGNKKIIFLLAAIIIIFAASGVGAQEKATGIASVSAQEIISLDVRQMYLQDVLRLIAEKADINIIVEKEVTGVVTLRLKNVDLWQALAAILEISGFGYREEDGVIRVVKSEAEPPPALEEKRFQLNYINVEEKKDVLTKALGNIIKGEGELFLDPLTNSVYVTAISSCLKKVKEYFEVADVRRKRIMIKVEFIEVRLTDEVKLGIKWRWEGAYEDYPLGVTFDYPSTLAAGMGIIFGSAEQEFRGIIDILISEGKAHLLSSPNIVTLEGQEAEIDVVDEYPYETYVVEEGVKETIIKFKSIGATLLVTPHIKEEKWIVLDIEPEVSEITGAPPFVGAPPIVGTRKARTQIAVNDGNTIVIGGLLRETEKETKSGVPFLSRIPILGSLFSHKTVKKEKTDLLILITPYVLPEEMEEVKG</sequence>
<organism evidence="7">
    <name type="scientific">marine sediment metagenome</name>
    <dbReference type="NCBI Taxonomy" id="412755"/>
    <lineage>
        <taxon>unclassified sequences</taxon>
        <taxon>metagenomes</taxon>
        <taxon>ecological metagenomes</taxon>
    </lineage>
</organism>
<reference evidence="7" key="1">
    <citation type="journal article" date="2015" name="Nature">
        <title>Complex archaea that bridge the gap between prokaryotes and eukaryotes.</title>
        <authorList>
            <person name="Spang A."/>
            <person name="Saw J.H."/>
            <person name="Jorgensen S.L."/>
            <person name="Zaremba-Niedzwiedzka K."/>
            <person name="Martijn J."/>
            <person name="Lind A.E."/>
            <person name="van Eijk R."/>
            <person name="Schleper C."/>
            <person name="Guy L."/>
            <person name="Ettema T.J."/>
        </authorList>
    </citation>
    <scope>NUCLEOTIDE SEQUENCE</scope>
</reference>
<dbReference type="InterPro" id="IPR038591">
    <property type="entry name" value="NolW-like_sf"/>
</dbReference>
<evidence type="ECO:0000256" key="5">
    <source>
        <dbReference type="ARBA" id="ARBA00023237"/>
    </source>
</evidence>
<dbReference type="GO" id="GO:0019867">
    <property type="term" value="C:outer membrane"/>
    <property type="evidence" value="ECO:0007669"/>
    <property type="project" value="InterPro"/>
</dbReference>
<dbReference type="PRINTS" id="PR00811">
    <property type="entry name" value="BCTERIALGSPD"/>
</dbReference>
<dbReference type="GO" id="GO:0009306">
    <property type="term" value="P:protein secretion"/>
    <property type="evidence" value="ECO:0007669"/>
    <property type="project" value="InterPro"/>
</dbReference>
<dbReference type="EMBL" id="LAZR01034754">
    <property type="protein sequence ID" value="KKL44456.1"/>
    <property type="molecule type" value="Genomic_DNA"/>
</dbReference>
<dbReference type="InterPro" id="IPR050810">
    <property type="entry name" value="Bact_Secretion_Sys_Channel"/>
</dbReference>
<evidence type="ECO:0000313" key="7">
    <source>
        <dbReference type="EMBL" id="KKL44456.1"/>
    </source>
</evidence>
<evidence type="ECO:0000259" key="6">
    <source>
        <dbReference type="SMART" id="SM00965"/>
    </source>
</evidence>
<dbReference type="InterPro" id="IPR005644">
    <property type="entry name" value="NolW-like"/>
</dbReference>
<dbReference type="PANTHER" id="PTHR30332">
    <property type="entry name" value="PROBABLE GENERAL SECRETION PATHWAY PROTEIN D"/>
    <property type="match status" value="1"/>
</dbReference>
<dbReference type="InterPro" id="IPR011662">
    <property type="entry name" value="Secretin/TonB_short_N"/>
</dbReference>
<dbReference type="GO" id="GO:0015627">
    <property type="term" value="C:type II protein secretion system complex"/>
    <property type="evidence" value="ECO:0007669"/>
    <property type="project" value="TreeGrafter"/>
</dbReference>
<dbReference type="SMART" id="SM00965">
    <property type="entry name" value="STN"/>
    <property type="match status" value="1"/>
</dbReference>
<protein>
    <recommendedName>
        <fullName evidence="6">Secretin/TonB short N-terminal domain-containing protein</fullName>
    </recommendedName>
</protein>
<evidence type="ECO:0000256" key="1">
    <source>
        <dbReference type="ARBA" id="ARBA00004370"/>
    </source>
</evidence>
<name>A0A0F9CSL8_9ZZZZ</name>
<accession>A0A0F9CSL8</accession>
<dbReference type="InterPro" id="IPR004846">
    <property type="entry name" value="T2SS/T3SS_dom"/>
</dbReference>
<dbReference type="AlphaFoldDB" id="A0A0F9CSL8"/>
<evidence type="ECO:0000256" key="2">
    <source>
        <dbReference type="ARBA" id="ARBA00022448"/>
    </source>
</evidence>
<evidence type="ECO:0000256" key="3">
    <source>
        <dbReference type="ARBA" id="ARBA00022729"/>
    </source>
</evidence>
<dbReference type="Pfam" id="PF00263">
    <property type="entry name" value="Secretin"/>
    <property type="match status" value="1"/>
</dbReference>
<comment type="subcellular location">
    <subcellularLocation>
        <location evidence="1">Membrane</location>
    </subcellularLocation>
</comment>
<keyword evidence="4" id="KW-0472">Membrane</keyword>
<dbReference type="PANTHER" id="PTHR30332:SF24">
    <property type="entry name" value="SECRETIN GSPD-RELATED"/>
    <property type="match status" value="1"/>
</dbReference>
<feature type="domain" description="Secretin/TonB short N-terminal" evidence="6">
    <location>
        <begin position="75"/>
        <end position="123"/>
    </location>
</feature>
<dbReference type="Gene3D" id="3.30.1370.130">
    <property type="match status" value="1"/>
</dbReference>
<keyword evidence="3" id="KW-0732">Signal</keyword>
<dbReference type="InterPro" id="IPR001775">
    <property type="entry name" value="GspD/PilQ"/>
</dbReference>
<gene>
    <name evidence="7" type="ORF">LCGC14_2365500</name>
</gene>
<dbReference type="Pfam" id="PF03958">
    <property type="entry name" value="Secretin_N"/>
    <property type="match status" value="1"/>
</dbReference>
<evidence type="ECO:0000256" key="4">
    <source>
        <dbReference type="ARBA" id="ARBA00023136"/>
    </source>
</evidence>
<keyword evidence="2" id="KW-0813">Transport</keyword>
<keyword evidence="5" id="KW-0998">Cell outer membrane</keyword>
<proteinExistence type="predicted"/>